<dbReference type="AlphaFoldDB" id="A0A5C2SE78"/>
<evidence type="ECO:0000256" key="1">
    <source>
        <dbReference type="SAM" id="MobiDB-lite"/>
    </source>
</evidence>
<feature type="region of interest" description="Disordered" evidence="1">
    <location>
        <begin position="659"/>
        <end position="691"/>
    </location>
</feature>
<feature type="compositionally biased region" description="Basic and acidic residues" evidence="1">
    <location>
        <begin position="179"/>
        <end position="192"/>
    </location>
</feature>
<gene>
    <name evidence="2" type="ORF">L227DRAFT_610493</name>
</gene>
<reference evidence="2" key="1">
    <citation type="journal article" date="2018" name="Genome Biol. Evol.">
        <title>Genomics and development of Lentinus tigrinus, a white-rot wood-decaying mushroom with dimorphic fruiting bodies.</title>
        <authorList>
            <person name="Wu B."/>
            <person name="Xu Z."/>
            <person name="Knudson A."/>
            <person name="Carlson A."/>
            <person name="Chen N."/>
            <person name="Kovaka S."/>
            <person name="LaButti K."/>
            <person name="Lipzen A."/>
            <person name="Pennachio C."/>
            <person name="Riley R."/>
            <person name="Schakwitz W."/>
            <person name="Umezawa K."/>
            <person name="Ohm R.A."/>
            <person name="Grigoriev I.V."/>
            <person name="Nagy L.G."/>
            <person name="Gibbons J."/>
            <person name="Hibbett D."/>
        </authorList>
    </citation>
    <scope>NUCLEOTIDE SEQUENCE [LARGE SCALE GENOMIC DNA]</scope>
    <source>
        <strain evidence="2">ALCF2SS1-6</strain>
    </source>
</reference>
<proteinExistence type="predicted"/>
<accession>A0A5C2SE78</accession>
<sequence>MTSTRASKRTRNETTVAGPPSPGDVDSEPQAKRRVPNPGDDSSQHPSTQTASEDPLPRRYATRPSTREARPGVKAGLAKRLKSDIQAKAAEKRRDENEKQEKKEKRKQEKAARESEGAKKAAALQDERAQRELEEMEEMERSPVSDEEIARAANRQDSIDPDALDESSVTSNSDDEDKEPASKKFVYTERTGRNAVAQPEDDEELDVQEVAPPAKKRTESERRAQRVTGIRGQIASQRALPLATKLTRGETGGAPSARETPSLTPKPKAKGLQGDAFTADYRQRSRSTPGTPAAAAQATQHIRANLTFLDNAPASRHLLMGQNDWLATTFNFIDSPSGSSASFSAPIQLQPEQSPLSDEEIAGLDDEDAVTPMPKRAQKQRMRPVHGQAKNTMVRVLPDTLIKGDEAVDTPTKPSRAPRKQVPLAKSRAFNSLPDWIHDTVGSVIIPSFIKYYGSCDDPWDIDGKSGNEFTSVLNALLKRLHPGHENTITKTDKTWRYIRQGIYDWRSNLVKQAMRLVAKAADKKGTPSAIKEWATDALAKGGEATYRHPNTEIPSAARGALQTQLFIQLLAAHYDATEGAIIETSYPVGALTLASVAIRRAYTAWKTGRFVAQEDFKEGKYGQGTKQVRDGAVAGLIKMPHRFDELVTTALAQLPSYRRAEAEATQEAEDDAEAYAAVDPPTSPPHADQY</sequence>
<evidence type="ECO:0000313" key="2">
    <source>
        <dbReference type="EMBL" id="RPD61494.1"/>
    </source>
</evidence>
<feature type="compositionally biased region" description="Acidic residues" evidence="1">
    <location>
        <begin position="665"/>
        <end position="674"/>
    </location>
</feature>
<keyword evidence="3" id="KW-1185">Reference proteome</keyword>
<protein>
    <submittedName>
        <fullName evidence="2">Uncharacterized protein</fullName>
    </submittedName>
</protein>
<dbReference type="EMBL" id="ML122262">
    <property type="protein sequence ID" value="RPD61494.1"/>
    <property type="molecule type" value="Genomic_DNA"/>
</dbReference>
<feature type="compositionally biased region" description="Basic and acidic residues" evidence="1">
    <location>
        <begin position="81"/>
        <end position="150"/>
    </location>
</feature>
<organism evidence="2 3">
    <name type="scientific">Lentinus tigrinus ALCF2SS1-6</name>
    <dbReference type="NCBI Taxonomy" id="1328759"/>
    <lineage>
        <taxon>Eukaryota</taxon>
        <taxon>Fungi</taxon>
        <taxon>Dikarya</taxon>
        <taxon>Basidiomycota</taxon>
        <taxon>Agaricomycotina</taxon>
        <taxon>Agaricomycetes</taxon>
        <taxon>Polyporales</taxon>
        <taxon>Polyporaceae</taxon>
        <taxon>Lentinus</taxon>
    </lineage>
</organism>
<dbReference type="OrthoDB" id="2755811at2759"/>
<feature type="region of interest" description="Disordered" evidence="1">
    <location>
        <begin position="1"/>
        <end position="274"/>
    </location>
</feature>
<feature type="compositionally biased region" description="Polar residues" evidence="1">
    <location>
        <begin position="40"/>
        <end position="52"/>
    </location>
</feature>
<dbReference type="Proteomes" id="UP000313359">
    <property type="component" value="Unassembled WGS sequence"/>
</dbReference>
<name>A0A5C2SE78_9APHY</name>
<evidence type="ECO:0000313" key="3">
    <source>
        <dbReference type="Proteomes" id="UP000313359"/>
    </source>
</evidence>